<evidence type="ECO:0000313" key="2">
    <source>
        <dbReference type="Proteomes" id="UP000198598"/>
    </source>
</evidence>
<protein>
    <recommendedName>
        <fullName evidence="3">Transposase</fullName>
    </recommendedName>
</protein>
<keyword evidence="2" id="KW-1185">Reference proteome</keyword>
<proteinExistence type="predicted"/>
<gene>
    <name evidence="1" type="ORF">SAMN05216167_12722</name>
</gene>
<accession>A0A1I2FRH9</accession>
<dbReference type="EMBL" id="FOLQ01000027">
    <property type="protein sequence ID" value="SFF07377.1"/>
    <property type="molecule type" value="Genomic_DNA"/>
</dbReference>
<name>A0A1I2FRH9_9BACT</name>
<sequence>MLRFRTLSVFPTLARIENWVRGPQKGLSKSKELATISKLISNMDFCYFVGIDISKDTLDWAVYTQQQGILLSIQTDNTLKGIRSALVQLKALPGWNSAQAVFCQEHTGIVRHEVARFEYG</sequence>
<dbReference type="AlphaFoldDB" id="A0A1I2FRH9"/>
<dbReference type="Proteomes" id="UP000198598">
    <property type="component" value="Unassembled WGS sequence"/>
</dbReference>
<evidence type="ECO:0008006" key="3">
    <source>
        <dbReference type="Google" id="ProtNLM"/>
    </source>
</evidence>
<reference evidence="1 2" key="1">
    <citation type="submission" date="2016-10" db="EMBL/GenBank/DDBJ databases">
        <authorList>
            <person name="de Groot N.N."/>
        </authorList>
    </citation>
    <scope>NUCLEOTIDE SEQUENCE [LARGE SCALE GENOMIC DNA]</scope>
    <source>
        <strain evidence="1 2">DSM 26130</strain>
    </source>
</reference>
<dbReference type="STRING" id="662367.SAMN05216167_12722"/>
<evidence type="ECO:0000313" key="1">
    <source>
        <dbReference type="EMBL" id="SFF07377.1"/>
    </source>
</evidence>
<organism evidence="1 2">
    <name type="scientific">Spirosoma endophyticum</name>
    <dbReference type="NCBI Taxonomy" id="662367"/>
    <lineage>
        <taxon>Bacteria</taxon>
        <taxon>Pseudomonadati</taxon>
        <taxon>Bacteroidota</taxon>
        <taxon>Cytophagia</taxon>
        <taxon>Cytophagales</taxon>
        <taxon>Cytophagaceae</taxon>
        <taxon>Spirosoma</taxon>
    </lineage>
</organism>